<proteinExistence type="predicted"/>
<name>G8LLC9_9ENTR</name>
<feature type="domain" description="IprA winged helix-turn-helix" evidence="1">
    <location>
        <begin position="160"/>
        <end position="226"/>
    </location>
</feature>
<dbReference type="Gene3D" id="2.60.120.10">
    <property type="entry name" value="Jelly Rolls"/>
    <property type="match status" value="1"/>
</dbReference>
<organism evidence="2 3">
    <name type="scientific">Enterobacter ludwigii</name>
    <dbReference type="NCBI Taxonomy" id="299767"/>
    <lineage>
        <taxon>Bacteria</taxon>
        <taxon>Pseudomonadati</taxon>
        <taxon>Pseudomonadota</taxon>
        <taxon>Gammaproteobacteria</taxon>
        <taxon>Enterobacterales</taxon>
        <taxon>Enterobacteriaceae</taxon>
        <taxon>Enterobacter</taxon>
        <taxon>Enterobacter cloacae complex</taxon>
    </lineage>
</organism>
<protein>
    <submittedName>
        <fullName evidence="2">YaiV</fullName>
    </submittedName>
</protein>
<reference evidence="2 3" key="1">
    <citation type="journal article" date="2011" name="Stand. Genomic Sci.">
        <title>Complete genome of the onion pathogen Enterobacter cloacae EcWSU1.</title>
        <authorList>
            <person name="Humann J.L."/>
            <person name="Wildung M."/>
            <person name="Cheng C.H."/>
            <person name="Lee T."/>
            <person name="Stewart J.E."/>
            <person name="Drew J.C."/>
            <person name="Triplett E.W."/>
            <person name="Main D."/>
            <person name="Schroeder B.K."/>
        </authorList>
    </citation>
    <scope>NUCLEOTIDE SEQUENCE [LARGE SCALE GENOMIC DNA]</scope>
    <source>
        <strain evidence="2 3">EcWSU1</strain>
    </source>
</reference>
<dbReference type="AlphaFoldDB" id="G8LLC9"/>
<accession>G8LLC9</accession>
<evidence type="ECO:0000313" key="2">
    <source>
        <dbReference type="EMBL" id="AEW73284.1"/>
    </source>
</evidence>
<dbReference type="Proteomes" id="UP000007838">
    <property type="component" value="Chromosome"/>
</dbReference>
<evidence type="ECO:0000259" key="1">
    <source>
        <dbReference type="Pfam" id="PF15977"/>
    </source>
</evidence>
<dbReference type="Pfam" id="PF15977">
    <property type="entry name" value="HTH_46"/>
    <property type="match status" value="1"/>
</dbReference>
<gene>
    <name evidence="2" type="primary">yaiV</name>
    <name evidence="2" type="ORF">EcWSU1_01846</name>
</gene>
<dbReference type="InterPro" id="IPR018490">
    <property type="entry name" value="cNMP-bd_dom_sf"/>
</dbReference>
<dbReference type="eggNOG" id="COG0664">
    <property type="taxonomic scope" value="Bacteria"/>
</dbReference>
<dbReference type="KEGG" id="eec:EcWSU1_01846"/>
<dbReference type="InterPro" id="IPR041687">
    <property type="entry name" value="HTH_46"/>
</dbReference>
<sequence length="229" mass="26243">MIAMKAVEHLMNTRMTAVLTDVKSTVLDLKPYAHIDKLISTVLPFTERHILAKGEIIQYHNNDVRLCFLLLHGSVALHRRGDGIVLNSESSPFILGVSSQFSSEHLYVRALETSEIAHVSLDNFNKIVAEKNLWEHFSKLLIYTASRVYEHCAQISQMSAYDIIRFQLVELMQEPDAVRKNITAAAYIKSRTYLSRSGIMRILAELRTGKYITMERGVLLEIRHLPRKY</sequence>
<evidence type="ECO:0000313" key="3">
    <source>
        <dbReference type="Proteomes" id="UP000007838"/>
    </source>
</evidence>
<dbReference type="InterPro" id="IPR014710">
    <property type="entry name" value="RmlC-like_jellyroll"/>
</dbReference>
<dbReference type="SUPFAM" id="SSF51206">
    <property type="entry name" value="cAMP-binding domain-like"/>
    <property type="match status" value="1"/>
</dbReference>
<dbReference type="HOGENOM" id="CLU_080453_1_0_6"/>
<dbReference type="EMBL" id="CP002886">
    <property type="protein sequence ID" value="AEW73284.1"/>
    <property type="molecule type" value="Genomic_DNA"/>
</dbReference>